<name>A0A9W8L214_9FUNG</name>
<reference evidence="2" key="1">
    <citation type="submission" date="2022-07" db="EMBL/GenBank/DDBJ databases">
        <title>Phylogenomic reconstructions and comparative analyses of Kickxellomycotina fungi.</title>
        <authorList>
            <person name="Reynolds N.K."/>
            <person name="Stajich J.E."/>
            <person name="Barry K."/>
            <person name="Grigoriev I.V."/>
            <person name="Crous P."/>
            <person name="Smith M.E."/>
        </authorList>
    </citation>
    <scope>NUCLEOTIDE SEQUENCE</scope>
    <source>
        <strain evidence="2">CBS 109367</strain>
    </source>
</reference>
<evidence type="ECO:0000313" key="2">
    <source>
        <dbReference type="EMBL" id="KAJ2682107.1"/>
    </source>
</evidence>
<feature type="non-terminal residue" evidence="2">
    <location>
        <position position="97"/>
    </location>
</feature>
<dbReference type="OrthoDB" id="10448941at2759"/>
<evidence type="ECO:0000313" key="3">
    <source>
        <dbReference type="Proteomes" id="UP001151516"/>
    </source>
</evidence>
<evidence type="ECO:0000256" key="1">
    <source>
        <dbReference type="SAM" id="MobiDB-lite"/>
    </source>
</evidence>
<accession>A0A9W8L214</accession>
<dbReference type="AlphaFoldDB" id="A0A9W8L214"/>
<feature type="region of interest" description="Disordered" evidence="1">
    <location>
        <begin position="62"/>
        <end position="97"/>
    </location>
</feature>
<keyword evidence="3" id="KW-1185">Reference proteome</keyword>
<comment type="caution">
    <text evidence="2">The sequence shown here is derived from an EMBL/GenBank/DDBJ whole genome shotgun (WGS) entry which is preliminary data.</text>
</comment>
<dbReference type="Proteomes" id="UP001151516">
    <property type="component" value="Unassembled WGS sequence"/>
</dbReference>
<proteinExistence type="predicted"/>
<sequence length="97" mass="10704">MAGVHRYKRKQQRERSRRNLEAGLDAIADLSMAPVASVQTPPRMPLMNNITARASVDSQLPVYSQPLAAQPQPELPPPYAPEDPAPRVTKPPSVLLR</sequence>
<gene>
    <name evidence="2" type="ORF">IWW39_006127</name>
</gene>
<protein>
    <submittedName>
        <fullName evidence="2">Uncharacterized protein</fullName>
    </submittedName>
</protein>
<dbReference type="EMBL" id="JANBTX010000479">
    <property type="protein sequence ID" value="KAJ2682107.1"/>
    <property type="molecule type" value="Genomic_DNA"/>
</dbReference>
<feature type="compositionally biased region" description="Pro residues" evidence="1">
    <location>
        <begin position="73"/>
        <end position="83"/>
    </location>
</feature>
<organism evidence="2 3">
    <name type="scientific">Coemansia spiralis</name>
    <dbReference type="NCBI Taxonomy" id="417178"/>
    <lineage>
        <taxon>Eukaryota</taxon>
        <taxon>Fungi</taxon>
        <taxon>Fungi incertae sedis</taxon>
        <taxon>Zoopagomycota</taxon>
        <taxon>Kickxellomycotina</taxon>
        <taxon>Kickxellomycetes</taxon>
        <taxon>Kickxellales</taxon>
        <taxon>Kickxellaceae</taxon>
        <taxon>Coemansia</taxon>
    </lineage>
</organism>